<dbReference type="Gene3D" id="1.25.10.10">
    <property type="entry name" value="Leucine-rich Repeat Variant"/>
    <property type="match status" value="1"/>
</dbReference>
<sequence>MNPMSSISSSSSSSSSPQTPIWVYSNVKHRFFNRIRRFLCSKTPKKPYISPTASIITSPKFTETSNEVIQVADADWNRSGGVSRGADESAAALRRTVKKLHFGDWEEKEIAADVIGKISKEDVKVKKLVVELGVVPALVSMVASDTMGRPEVAVQALLELAKGSFENKALMVEAGILHKLPSDIRAMDESAKHDFARLLLALSSLINSHFTTALQTNENAIPFIVEILDSTSNFETQKCCIGTLHNISTVLENVGPLVSNGVVHTLLKMSSSKGLSHRALAALGNLVVTSQGKKAMESSPMVPDALIEIMTWEDEPKSIEFSAYILMILAHQSSEQREKMAKSGIVAVLLEVALLGSPLAQKRAHKLLQWFKNEKQGKMDPHSGPQTGRIVIGSPVNQIEAQEGRNMMKNLVKRSLYKNMELITGRANVGDPAKLKRLVISTSSKSLPF</sequence>
<keyword evidence="1" id="KW-0677">Repeat</keyword>
<protein>
    <submittedName>
        <fullName evidence="3">Uncharacterized protein LOC111433609</fullName>
    </submittedName>
</protein>
<evidence type="ECO:0000313" key="2">
    <source>
        <dbReference type="Proteomes" id="UP000504609"/>
    </source>
</evidence>
<accession>A0A6J1EEI4</accession>
<dbReference type="PANTHER" id="PTHR46700:SF2">
    <property type="entry name" value="ARM REPEAT SUPERFAMILY PROTEIN"/>
    <property type="match status" value="1"/>
</dbReference>
<dbReference type="InterPro" id="IPR011989">
    <property type="entry name" value="ARM-like"/>
</dbReference>
<proteinExistence type="predicted"/>
<evidence type="ECO:0000313" key="3">
    <source>
        <dbReference type="RefSeq" id="XP_022926467.1"/>
    </source>
</evidence>
<reference evidence="3" key="1">
    <citation type="submission" date="2025-08" db="UniProtKB">
        <authorList>
            <consortium name="RefSeq"/>
        </authorList>
    </citation>
    <scope>IDENTIFICATION</scope>
    <source>
        <tissue evidence="3">Young leaves</tissue>
    </source>
</reference>
<name>A0A6J1EEI4_CUCMO</name>
<evidence type="ECO:0000256" key="1">
    <source>
        <dbReference type="ARBA" id="ARBA00022737"/>
    </source>
</evidence>
<dbReference type="GeneID" id="111433609"/>
<dbReference type="InterPro" id="IPR016024">
    <property type="entry name" value="ARM-type_fold"/>
</dbReference>
<dbReference type="SUPFAM" id="SSF48371">
    <property type="entry name" value="ARM repeat"/>
    <property type="match status" value="1"/>
</dbReference>
<dbReference type="KEGG" id="cmos:111433609"/>
<organism evidence="2 3">
    <name type="scientific">Cucurbita moschata</name>
    <name type="common">Winter crookneck squash</name>
    <name type="synonym">Cucurbita pepo var. moschata</name>
    <dbReference type="NCBI Taxonomy" id="3662"/>
    <lineage>
        <taxon>Eukaryota</taxon>
        <taxon>Viridiplantae</taxon>
        <taxon>Streptophyta</taxon>
        <taxon>Embryophyta</taxon>
        <taxon>Tracheophyta</taxon>
        <taxon>Spermatophyta</taxon>
        <taxon>Magnoliopsida</taxon>
        <taxon>eudicotyledons</taxon>
        <taxon>Gunneridae</taxon>
        <taxon>Pentapetalae</taxon>
        <taxon>rosids</taxon>
        <taxon>fabids</taxon>
        <taxon>Cucurbitales</taxon>
        <taxon>Cucurbitaceae</taxon>
        <taxon>Cucurbiteae</taxon>
        <taxon>Cucurbita</taxon>
    </lineage>
</organism>
<dbReference type="AlphaFoldDB" id="A0A6J1EEI4"/>
<dbReference type="InterPro" id="IPR000225">
    <property type="entry name" value="Armadillo"/>
</dbReference>
<keyword evidence="2" id="KW-1185">Reference proteome</keyword>
<dbReference type="Proteomes" id="UP000504609">
    <property type="component" value="Unplaced"/>
</dbReference>
<gene>
    <name evidence="3" type="primary">LOC111433609</name>
</gene>
<dbReference type="SMART" id="SM00185">
    <property type="entry name" value="ARM"/>
    <property type="match status" value="4"/>
</dbReference>
<dbReference type="RefSeq" id="XP_022926467.1">
    <property type="nucleotide sequence ID" value="XM_023070699.1"/>
</dbReference>
<dbReference type="PANTHER" id="PTHR46700">
    <property type="entry name" value="ARM REPEAT SUPERFAMILY PROTEIN"/>
    <property type="match status" value="1"/>
</dbReference>